<dbReference type="SUPFAM" id="SSF52218">
    <property type="entry name" value="Flavoproteins"/>
    <property type="match status" value="1"/>
</dbReference>
<accession>A0ABW8T9V8</accession>
<dbReference type="Gene3D" id="3.40.50.360">
    <property type="match status" value="1"/>
</dbReference>
<dbReference type="PROSITE" id="PS50902">
    <property type="entry name" value="FLAVODOXIN_LIKE"/>
    <property type="match status" value="1"/>
</dbReference>
<name>A0ABW8T9V8_9CLOT</name>
<keyword evidence="3" id="KW-1185">Reference proteome</keyword>
<dbReference type="Pfam" id="PF12724">
    <property type="entry name" value="Flavodoxin_5"/>
    <property type="match status" value="1"/>
</dbReference>
<dbReference type="Proteomes" id="UP001623592">
    <property type="component" value="Unassembled WGS sequence"/>
</dbReference>
<dbReference type="InterPro" id="IPR026816">
    <property type="entry name" value="Flavodoxin_dom"/>
</dbReference>
<sequence>MKKFFKILFSLFLGFIALIIVAILLFSSLTHSNNTERKYTIDVLKAKVSDSHKALVVYQPSKMSSLTKDIAYNIAKGLNSKGCEVTITYPGKKVSADISKYDIIVFGSPVYMGSTSSVLNDYIRRVGNFENKKVVLFLTGANDDSIPLNSLGKPIHNTKVTKKLQFKKGDETKAYNLGCEIGEK</sequence>
<evidence type="ECO:0000259" key="1">
    <source>
        <dbReference type="PROSITE" id="PS50902"/>
    </source>
</evidence>
<dbReference type="InterPro" id="IPR029039">
    <property type="entry name" value="Flavoprotein-like_sf"/>
</dbReference>
<organism evidence="2 3">
    <name type="scientific">Clostridium neuense</name>
    <dbReference type="NCBI Taxonomy" id="1728934"/>
    <lineage>
        <taxon>Bacteria</taxon>
        <taxon>Bacillati</taxon>
        <taxon>Bacillota</taxon>
        <taxon>Clostridia</taxon>
        <taxon>Eubacteriales</taxon>
        <taxon>Clostridiaceae</taxon>
        <taxon>Clostridium</taxon>
    </lineage>
</organism>
<protein>
    <submittedName>
        <fullName evidence="2">Flavodoxin family protein</fullName>
    </submittedName>
</protein>
<evidence type="ECO:0000313" key="2">
    <source>
        <dbReference type="EMBL" id="MFL0249318.1"/>
    </source>
</evidence>
<dbReference type="EMBL" id="JBJIAA010000002">
    <property type="protein sequence ID" value="MFL0249318.1"/>
    <property type="molecule type" value="Genomic_DNA"/>
</dbReference>
<proteinExistence type="predicted"/>
<dbReference type="InterPro" id="IPR008254">
    <property type="entry name" value="Flavodoxin/NO_synth"/>
</dbReference>
<comment type="caution">
    <text evidence="2">The sequence shown here is derived from an EMBL/GenBank/DDBJ whole genome shotgun (WGS) entry which is preliminary data.</text>
</comment>
<feature type="domain" description="Flavodoxin-like" evidence="1">
    <location>
        <begin position="56"/>
        <end position="184"/>
    </location>
</feature>
<dbReference type="RefSeq" id="WP_406785990.1">
    <property type="nucleotide sequence ID" value="NZ_JBJIAA010000002.1"/>
</dbReference>
<reference evidence="2 3" key="1">
    <citation type="submission" date="2024-11" db="EMBL/GenBank/DDBJ databases">
        <authorList>
            <person name="Heng Y.C."/>
            <person name="Lim A.C.H."/>
            <person name="Lee J.K.Y."/>
            <person name="Kittelmann S."/>
        </authorList>
    </citation>
    <scope>NUCLEOTIDE SEQUENCE [LARGE SCALE GENOMIC DNA]</scope>
    <source>
        <strain evidence="2 3">WILCCON 0114</strain>
    </source>
</reference>
<evidence type="ECO:0000313" key="3">
    <source>
        <dbReference type="Proteomes" id="UP001623592"/>
    </source>
</evidence>
<gene>
    <name evidence="2" type="ORF">ACJDT4_02705</name>
</gene>